<evidence type="ECO:0000313" key="2">
    <source>
        <dbReference type="EMBL" id="KAK9781788.1"/>
    </source>
</evidence>
<evidence type="ECO:0000313" key="3">
    <source>
        <dbReference type="Proteomes" id="UP001465668"/>
    </source>
</evidence>
<comment type="caution">
    <text evidence="2">The sequence shown here is derived from an EMBL/GenBank/DDBJ whole genome shotgun (WGS) entry which is preliminary data.</text>
</comment>
<dbReference type="EMBL" id="JARVKM010000003">
    <property type="protein sequence ID" value="KAK9781788.1"/>
    <property type="molecule type" value="Genomic_DNA"/>
</dbReference>
<protein>
    <submittedName>
        <fullName evidence="2">Mid2 domain-containing protein</fullName>
    </submittedName>
</protein>
<keyword evidence="3" id="KW-1185">Reference proteome</keyword>
<accession>A0ABR2Y6N8</accession>
<feature type="signal peptide" evidence="1">
    <location>
        <begin position="1"/>
        <end position="26"/>
    </location>
</feature>
<feature type="chain" id="PRO_5046343517" evidence="1">
    <location>
        <begin position="27"/>
        <end position="187"/>
    </location>
</feature>
<reference evidence="2 3" key="1">
    <citation type="submission" date="2024-02" db="EMBL/GenBank/DDBJ databases">
        <title>First draft genome assembly of two strains of Seiridium cardinale.</title>
        <authorList>
            <person name="Emiliani G."/>
            <person name="Scali E."/>
        </authorList>
    </citation>
    <scope>NUCLEOTIDE SEQUENCE [LARGE SCALE GENOMIC DNA]</scope>
    <source>
        <strain evidence="2 3">BM-138-000479</strain>
    </source>
</reference>
<name>A0ABR2Y6N8_9PEZI</name>
<dbReference type="Proteomes" id="UP001465668">
    <property type="component" value="Unassembled WGS sequence"/>
</dbReference>
<organism evidence="2 3">
    <name type="scientific">Seiridium cardinale</name>
    <dbReference type="NCBI Taxonomy" id="138064"/>
    <lineage>
        <taxon>Eukaryota</taxon>
        <taxon>Fungi</taxon>
        <taxon>Dikarya</taxon>
        <taxon>Ascomycota</taxon>
        <taxon>Pezizomycotina</taxon>
        <taxon>Sordariomycetes</taxon>
        <taxon>Xylariomycetidae</taxon>
        <taxon>Amphisphaeriales</taxon>
        <taxon>Sporocadaceae</taxon>
        <taxon>Seiridium</taxon>
    </lineage>
</organism>
<proteinExistence type="predicted"/>
<gene>
    <name evidence="2" type="ORF">SCAR479_01659</name>
</gene>
<evidence type="ECO:0000256" key="1">
    <source>
        <dbReference type="SAM" id="SignalP"/>
    </source>
</evidence>
<sequence>MRLEILFTLLPLHALCMSLQTDQACGTVPGQIAVPHDVGNFTFPNGATPKFSAGTAMNISWTTTFILSTLWLITGCDFANPTKSLLAGSLATYYVWEVETDYTNSSELYSFRVVDSSGDAAAQRSGAFWSAVFYISGGITSSSSLSGTSLSVPSTTFSASSTSSSAATVATFSSTSTTMTQTSSGEC</sequence>
<keyword evidence="1" id="KW-0732">Signal</keyword>